<feature type="region of interest" description="Disordered" evidence="1">
    <location>
        <begin position="1"/>
        <end position="72"/>
    </location>
</feature>
<keyword evidence="3" id="KW-1185">Reference proteome</keyword>
<evidence type="ECO:0000313" key="3">
    <source>
        <dbReference type="Proteomes" id="UP000807342"/>
    </source>
</evidence>
<organism evidence="2 3">
    <name type="scientific">Macrolepiota fuliginosa MF-IS2</name>
    <dbReference type="NCBI Taxonomy" id="1400762"/>
    <lineage>
        <taxon>Eukaryota</taxon>
        <taxon>Fungi</taxon>
        <taxon>Dikarya</taxon>
        <taxon>Basidiomycota</taxon>
        <taxon>Agaricomycotina</taxon>
        <taxon>Agaricomycetes</taxon>
        <taxon>Agaricomycetidae</taxon>
        <taxon>Agaricales</taxon>
        <taxon>Agaricineae</taxon>
        <taxon>Agaricaceae</taxon>
        <taxon>Macrolepiota</taxon>
    </lineage>
</organism>
<name>A0A9P6BWI7_9AGAR</name>
<reference evidence="2" key="1">
    <citation type="submission" date="2020-11" db="EMBL/GenBank/DDBJ databases">
        <authorList>
            <consortium name="DOE Joint Genome Institute"/>
            <person name="Ahrendt S."/>
            <person name="Riley R."/>
            <person name="Andreopoulos W."/>
            <person name="Labutti K."/>
            <person name="Pangilinan J."/>
            <person name="Ruiz-Duenas F.J."/>
            <person name="Barrasa J.M."/>
            <person name="Sanchez-Garcia M."/>
            <person name="Camarero S."/>
            <person name="Miyauchi S."/>
            <person name="Serrano A."/>
            <person name="Linde D."/>
            <person name="Babiker R."/>
            <person name="Drula E."/>
            <person name="Ayuso-Fernandez I."/>
            <person name="Pacheco R."/>
            <person name="Padilla G."/>
            <person name="Ferreira P."/>
            <person name="Barriuso J."/>
            <person name="Kellner H."/>
            <person name="Castanera R."/>
            <person name="Alfaro M."/>
            <person name="Ramirez L."/>
            <person name="Pisabarro A.G."/>
            <person name="Kuo A."/>
            <person name="Tritt A."/>
            <person name="Lipzen A."/>
            <person name="He G."/>
            <person name="Yan M."/>
            <person name="Ng V."/>
            <person name="Cullen D."/>
            <person name="Martin F."/>
            <person name="Rosso M.-N."/>
            <person name="Henrissat B."/>
            <person name="Hibbett D."/>
            <person name="Martinez A.T."/>
            <person name="Grigoriev I.V."/>
        </authorList>
    </citation>
    <scope>NUCLEOTIDE SEQUENCE</scope>
    <source>
        <strain evidence="2">MF-IS2</strain>
    </source>
</reference>
<dbReference type="AlphaFoldDB" id="A0A9P6BWI7"/>
<feature type="compositionally biased region" description="Polar residues" evidence="1">
    <location>
        <begin position="43"/>
        <end position="59"/>
    </location>
</feature>
<accession>A0A9P6BWI7</accession>
<dbReference type="Proteomes" id="UP000807342">
    <property type="component" value="Unassembled WGS sequence"/>
</dbReference>
<dbReference type="EMBL" id="MU152410">
    <property type="protein sequence ID" value="KAF9440588.1"/>
    <property type="molecule type" value="Genomic_DNA"/>
</dbReference>
<gene>
    <name evidence="2" type="ORF">P691DRAFT_781941</name>
</gene>
<feature type="compositionally biased region" description="Polar residues" evidence="1">
    <location>
        <begin position="21"/>
        <end position="36"/>
    </location>
</feature>
<evidence type="ECO:0000313" key="2">
    <source>
        <dbReference type="EMBL" id="KAF9440588.1"/>
    </source>
</evidence>
<comment type="caution">
    <text evidence="2">The sequence shown here is derived from an EMBL/GenBank/DDBJ whole genome shotgun (WGS) entry which is preliminary data.</text>
</comment>
<protein>
    <submittedName>
        <fullName evidence="2">Uncharacterized protein</fullName>
    </submittedName>
</protein>
<proteinExistence type="predicted"/>
<sequence length="138" mass="14827">MTSSFNSFGSRTTRGRHKESSPTQNTSRVVSVNSVQGPPAPVSATSTHLQTAVDDNQPANLGGTVPSIPAVPLQPPFSGNYSIMSNDDQTIDPRDIVPHLAESIGAEPTLQMAVIVEDWWVGMVRITDRIGDGWGWKT</sequence>
<feature type="compositionally biased region" description="Polar residues" evidence="1">
    <location>
        <begin position="1"/>
        <end position="12"/>
    </location>
</feature>
<evidence type="ECO:0000256" key="1">
    <source>
        <dbReference type="SAM" id="MobiDB-lite"/>
    </source>
</evidence>